<evidence type="ECO:0000313" key="3">
    <source>
        <dbReference type="Proteomes" id="UP000241107"/>
    </source>
</evidence>
<dbReference type="RefSeq" id="XP_024713398.1">
    <property type="nucleotide sequence ID" value="XM_024858488.1"/>
</dbReference>
<organism evidence="2 3">
    <name type="scientific">Candidozyma pseudohaemuli</name>
    <dbReference type="NCBI Taxonomy" id="418784"/>
    <lineage>
        <taxon>Eukaryota</taxon>
        <taxon>Fungi</taxon>
        <taxon>Dikarya</taxon>
        <taxon>Ascomycota</taxon>
        <taxon>Saccharomycotina</taxon>
        <taxon>Pichiomycetes</taxon>
        <taxon>Metschnikowiaceae</taxon>
        <taxon>Candidozyma</taxon>
    </lineage>
</organism>
<evidence type="ECO:0000256" key="1">
    <source>
        <dbReference type="SAM" id="MobiDB-lite"/>
    </source>
</evidence>
<dbReference type="VEuPathDB" id="FungiDB:C7M61_003136"/>
<dbReference type="GeneID" id="36566525"/>
<accession>A0A2P7YPI6</accession>
<feature type="compositionally biased region" description="Basic and acidic residues" evidence="1">
    <location>
        <begin position="21"/>
        <end position="38"/>
    </location>
</feature>
<gene>
    <name evidence="2" type="ORF">C7M61_003136</name>
</gene>
<sequence length="231" mass="27117">MLEKEKAELEDDILRYNELLKRSEELEKDIPPRREPKRPAKPAKAKVNEVKVKKEPAKVKVKTEPKGTRRQPPRKSKIAVKMEEEEEEIARKPSIPQKKRPRPKAKEEMEHCPKRIKYYLSHRPVKKEEHEEKYLRLKVRSFEDHISVTLSYSDLIQAVKEDEGKTLDFGMLMNLLPKNIAFEKKRFDFGSSSEFDSVLDRRHSFNDDIDRFFRQISDGGAFTASSDVPLV</sequence>
<comment type="caution">
    <text evidence="2">The sequence shown here is derived from an EMBL/GenBank/DDBJ whole genome shotgun (WGS) entry which is preliminary data.</text>
</comment>
<dbReference type="AlphaFoldDB" id="A0A2P7YPI6"/>
<dbReference type="OrthoDB" id="4095966at2759"/>
<proteinExistence type="predicted"/>
<dbReference type="EMBL" id="PYFQ01000007">
    <property type="protein sequence ID" value="PSK37888.1"/>
    <property type="molecule type" value="Genomic_DNA"/>
</dbReference>
<name>A0A2P7YPI6_9ASCO</name>
<feature type="compositionally biased region" description="Basic residues" evidence="1">
    <location>
        <begin position="68"/>
        <end position="78"/>
    </location>
</feature>
<dbReference type="Proteomes" id="UP000241107">
    <property type="component" value="Unassembled WGS sequence"/>
</dbReference>
<feature type="region of interest" description="Disordered" evidence="1">
    <location>
        <begin position="21"/>
        <end position="109"/>
    </location>
</feature>
<reference evidence="2 3" key="1">
    <citation type="submission" date="2018-03" db="EMBL/GenBank/DDBJ databases">
        <title>Candida pseudohaemulonii genome assembly and annotation.</title>
        <authorList>
            <person name="Munoz J.F."/>
            <person name="Gade L.G."/>
            <person name="Chow N.A."/>
            <person name="Litvintseva A.P."/>
            <person name="Loparev V.N."/>
            <person name="Cuomo C.A."/>
        </authorList>
    </citation>
    <scope>NUCLEOTIDE SEQUENCE [LARGE SCALE GENOMIC DNA]</scope>
    <source>
        <strain evidence="2 3">B12108</strain>
    </source>
</reference>
<keyword evidence="3" id="KW-1185">Reference proteome</keyword>
<protein>
    <submittedName>
        <fullName evidence="2">Uncharacterized protein</fullName>
    </submittedName>
</protein>
<evidence type="ECO:0000313" key="2">
    <source>
        <dbReference type="EMBL" id="PSK37888.1"/>
    </source>
</evidence>
<feature type="compositionally biased region" description="Basic and acidic residues" evidence="1">
    <location>
        <begin position="46"/>
        <end position="67"/>
    </location>
</feature>